<protein>
    <submittedName>
        <fullName evidence="1">Uncharacterized protein</fullName>
    </submittedName>
</protein>
<dbReference type="Proteomes" id="UP001060085">
    <property type="component" value="Linkage Group LG08"/>
</dbReference>
<comment type="caution">
    <text evidence="1">The sequence shown here is derived from an EMBL/GenBank/DDBJ whole genome shotgun (WGS) entry which is preliminary data.</text>
</comment>
<gene>
    <name evidence="1" type="ORF">M9H77_35928</name>
</gene>
<accession>A0ACB9ZQR0</accession>
<sequence>MKQTLMTKCRVESHEGLGQAQAKELKLSLELYASYVTLVENLMVNPFTCELALDDAHMFKCSSSCAYLEKQLLDSIVRSKLSYYDLQLEFIRTFVLYVVFHAKLKGELVENCDYVSSFLYASMKNLDGLIPSVQLLCFVLVAKLRKSSPSNYLDLWCLAIHRPPLLLLLVLSFLGNHFREMDRNFKPTCHSIHKEVHYHRPFDGEVVEPSTEFHPKTYLGNGETTKTKLTAPKQANLPPEVGQHTADGRSGATSQIWTEPYRQRTATPTVNDRSQRQRREFPPLGLREVWIQERILSKEGGWYDPGCAWNCRAIARSSHMSHG</sequence>
<proteinExistence type="predicted"/>
<name>A0ACB9ZQR0_CATRO</name>
<reference evidence="2" key="1">
    <citation type="journal article" date="2023" name="Nat. Plants">
        <title>Single-cell RNA sequencing provides a high-resolution roadmap for understanding the multicellular compartmentation of specialized metabolism.</title>
        <authorList>
            <person name="Sun S."/>
            <person name="Shen X."/>
            <person name="Li Y."/>
            <person name="Li Y."/>
            <person name="Wang S."/>
            <person name="Li R."/>
            <person name="Zhang H."/>
            <person name="Shen G."/>
            <person name="Guo B."/>
            <person name="Wei J."/>
            <person name="Xu J."/>
            <person name="St-Pierre B."/>
            <person name="Chen S."/>
            <person name="Sun C."/>
        </authorList>
    </citation>
    <scope>NUCLEOTIDE SEQUENCE [LARGE SCALE GENOMIC DNA]</scope>
</reference>
<evidence type="ECO:0000313" key="1">
    <source>
        <dbReference type="EMBL" id="KAI5649923.1"/>
    </source>
</evidence>
<organism evidence="1 2">
    <name type="scientific">Catharanthus roseus</name>
    <name type="common">Madagascar periwinkle</name>
    <name type="synonym">Vinca rosea</name>
    <dbReference type="NCBI Taxonomy" id="4058"/>
    <lineage>
        <taxon>Eukaryota</taxon>
        <taxon>Viridiplantae</taxon>
        <taxon>Streptophyta</taxon>
        <taxon>Embryophyta</taxon>
        <taxon>Tracheophyta</taxon>
        <taxon>Spermatophyta</taxon>
        <taxon>Magnoliopsida</taxon>
        <taxon>eudicotyledons</taxon>
        <taxon>Gunneridae</taxon>
        <taxon>Pentapetalae</taxon>
        <taxon>asterids</taxon>
        <taxon>lamiids</taxon>
        <taxon>Gentianales</taxon>
        <taxon>Apocynaceae</taxon>
        <taxon>Rauvolfioideae</taxon>
        <taxon>Vinceae</taxon>
        <taxon>Catharanthinae</taxon>
        <taxon>Catharanthus</taxon>
    </lineage>
</organism>
<evidence type="ECO:0000313" key="2">
    <source>
        <dbReference type="Proteomes" id="UP001060085"/>
    </source>
</evidence>
<dbReference type="EMBL" id="CM044708">
    <property type="protein sequence ID" value="KAI5649923.1"/>
    <property type="molecule type" value="Genomic_DNA"/>
</dbReference>
<keyword evidence="2" id="KW-1185">Reference proteome</keyword>